<proteinExistence type="inferred from homology"/>
<keyword evidence="3" id="KW-0808">Transferase</keyword>
<evidence type="ECO:0000256" key="1">
    <source>
        <dbReference type="ARBA" id="ARBA00008799"/>
    </source>
</evidence>
<dbReference type="EC" id="2.4.1.15" evidence="3"/>
<dbReference type="Gene3D" id="3.40.50.2000">
    <property type="entry name" value="Glycogen Phosphorylase B"/>
    <property type="match status" value="2"/>
</dbReference>
<keyword evidence="4" id="KW-1185">Reference proteome</keyword>
<reference evidence="3 4" key="1">
    <citation type="journal article" date="2012" name="J. Bacteriol.">
        <title>Draft Genome Sequence of the Purple Photosynthetic Bacterium Phaeospirillum molischianum DSM120, a Particularly Versatile Bacterium.</title>
        <authorList>
            <person name="Duquesne K."/>
            <person name="Prima V."/>
            <person name="Ji B."/>
            <person name="Rouy Z."/>
            <person name="Medigue C."/>
            <person name="Talla E."/>
            <person name="Sturgis J.N."/>
        </authorList>
    </citation>
    <scope>NUCLEOTIDE SEQUENCE [LARGE SCALE GENOMIC DNA]</scope>
    <source>
        <strain evidence="4">DSM120</strain>
    </source>
</reference>
<dbReference type="eggNOG" id="COG0380">
    <property type="taxonomic scope" value="Bacteria"/>
</dbReference>
<dbReference type="SUPFAM" id="SSF53756">
    <property type="entry name" value="UDP-Glycosyltransferase/glycogen phosphorylase"/>
    <property type="match status" value="1"/>
</dbReference>
<dbReference type="Proteomes" id="UP000004169">
    <property type="component" value="Unassembled WGS sequence"/>
</dbReference>
<dbReference type="STRING" id="1150626.PHAMO_210186"/>
<dbReference type="PANTHER" id="PTHR10788">
    <property type="entry name" value="TREHALOSE-6-PHOSPHATE SYNTHASE"/>
    <property type="match status" value="1"/>
</dbReference>
<comment type="similarity">
    <text evidence="1">Belongs to the glycosyltransferase 20 family.</text>
</comment>
<dbReference type="CDD" id="cd03788">
    <property type="entry name" value="GT20_TPS"/>
    <property type="match status" value="1"/>
</dbReference>
<organism evidence="3 4">
    <name type="scientific">Magnetospirillum molischianum DSM 120</name>
    <dbReference type="NCBI Taxonomy" id="1150626"/>
    <lineage>
        <taxon>Bacteria</taxon>
        <taxon>Pseudomonadati</taxon>
        <taxon>Pseudomonadota</taxon>
        <taxon>Alphaproteobacteria</taxon>
        <taxon>Rhodospirillales</taxon>
        <taxon>Rhodospirillaceae</taxon>
        <taxon>Magnetospirillum</taxon>
    </lineage>
</organism>
<dbReference type="GO" id="GO:0005992">
    <property type="term" value="P:trehalose biosynthetic process"/>
    <property type="evidence" value="ECO:0007669"/>
    <property type="project" value="InterPro"/>
</dbReference>
<evidence type="ECO:0000256" key="2">
    <source>
        <dbReference type="SAM" id="Phobius"/>
    </source>
</evidence>
<sequence>MRMAFRFVLPLLVLLGGLAWGAAPFVGDLIQRWFRADVEMRAQLVFHSIQDSVTGLVEAKADRKIAQLFKRITQDERVLALGLCSPDGQLTHHSASWPKQYGCPSVPATGQAIAVEHLESGSILSAIFSLTNADGVELGRLVILHDLRFIERRSSSAETYLAICLAILGLGVAIVTVLVARLTLRGWVRAVRQGMSAPEQDGKVLPPEVGPLIREMRKMLRDIDTPRSLTEAIRIEWSPDSLRGLLRDELPGAEVLVVSNREPYIHNRDGDQIVLQRPASGVVTALEPIMRACGGTWIAHGSGSADPVMVDRNDHLAVPPEAPAYTLRRVWLSDEEQDGYYYGFANEGMWPLCHIVFVRPTFRASDWSYYVAVNRKFADAVIAEAKTANPLVLIQDYHFALVPRMVRERLPEATIITFWHIPWPNPEVFSICPWREEILAGLLGSSILGFHTQFHCLNFLESVDRFLECQIDREHSTVRASHSATLVHPYPISIEWPPHALDGQPSVEECRNLVRRAYGLTPTIHLAVGVERFDYTKGIADRFRALESLFETHPGWIGRVTLLQVAAPTRSRLAAYKDTQTEAETVAQAINARFGTDDWVPILLVCHHHEPDEVFTLFRAADLCLVSSLHDGMNLVAKEFVAARDDEDGVLVLSTFAGASRELQEALIVNPYDIGAMGEAIHQALSMPTDQRRDRMRLMREMVGENNIYFWAARMLMDAARMRKRRHIERRIAVVSQGRTGGTKAGERRWIST</sequence>
<dbReference type="AlphaFoldDB" id="H8FQN7"/>
<dbReference type="PANTHER" id="PTHR10788:SF106">
    <property type="entry name" value="BCDNA.GH08860"/>
    <property type="match status" value="1"/>
</dbReference>
<feature type="transmembrane region" description="Helical" evidence="2">
    <location>
        <begin position="160"/>
        <end position="184"/>
    </location>
</feature>
<name>H8FQN7_MAGML</name>
<dbReference type="Pfam" id="PF00982">
    <property type="entry name" value="Glyco_transf_20"/>
    <property type="match status" value="1"/>
</dbReference>
<dbReference type="EMBL" id="CAHP01000014">
    <property type="protein sequence ID" value="CCG40675.1"/>
    <property type="molecule type" value="Genomic_DNA"/>
</dbReference>
<dbReference type="GO" id="GO:0003825">
    <property type="term" value="F:alpha,alpha-trehalose-phosphate synthase (UDP-forming) activity"/>
    <property type="evidence" value="ECO:0007669"/>
    <property type="project" value="UniProtKB-EC"/>
</dbReference>
<evidence type="ECO:0000313" key="3">
    <source>
        <dbReference type="EMBL" id="CCG40675.1"/>
    </source>
</evidence>
<comment type="caution">
    <text evidence="3">The sequence shown here is derived from an EMBL/GenBank/DDBJ whole genome shotgun (WGS) entry which is preliminary data.</text>
</comment>
<keyword evidence="2" id="KW-1133">Transmembrane helix</keyword>
<keyword evidence="2" id="KW-0812">Transmembrane</keyword>
<keyword evidence="3" id="KW-0328">Glycosyltransferase</keyword>
<protein>
    <submittedName>
        <fullName evidence="3">Alpha,alpha-trehalose-phosphate synthase (UDP-forming)</fullName>
        <ecNumber evidence="3">2.4.1.15</ecNumber>
    </submittedName>
</protein>
<accession>H8FQN7</accession>
<gene>
    <name evidence="3" type="ORF">PHAMO_210186</name>
</gene>
<dbReference type="InterPro" id="IPR001830">
    <property type="entry name" value="Glyco_trans_20"/>
</dbReference>
<keyword evidence="2" id="KW-0472">Membrane</keyword>
<dbReference type="RefSeq" id="WP_002727126.1">
    <property type="nucleotide sequence ID" value="NZ_CAHP01000014.1"/>
</dbReference>
<evidence type="ECO:0000313" key="4">
    <source>
        <dbReference type="Proteomes" id="UP000004169"/>
    </source>
</evidence>